<keyword evidence="1" id="KW-0812">Transmembrane</keyword>
<feature type="transmembrane region" description="Helical" evidence="1">
    <location>
        <begin position="100"/>
        <end position="118"/>
    </location>
</feature>
<dbReference type="AlphaFoldDB" id="A0A1T0CLQ2"/>
<keyword evidence="1" id="KW-0472">Membrane</keyword>
<dbReference type="OrthoDB" id="9780884at2"/>
<evidence type="ECO:0000259" key="2">
    <source>
        <dbReference type="Pfam" id="PF00149"/>
    </source>
</evidence>
<evidence type="ECO:0000313" key="3">
    <source>
        <dbReference type="EMBL" id="OOS23244.1"/>
    </source>
</evidence>
<dbReference type="Proteomes" id="UP000189800">
    <property type="component" value="Unassembled WGS sequence"/>
</dbReference>
<feature type="transmembrane region" description="Helical" evidence="1">
    <location>
        <begin position="37"/>
        <end position="57"/>
    </location>
</feature>
<dbReference type="RefSeq" id="WP_078254568.1">
    <property type="nucleotide sequence ID" value="NZ_MUYU01000018.1"/>
</dbReference>
<dbReference type="Pfam" id="PF00149">
    <property type="entry name" value="Metallophos"/>
    <property type="match status" value="1"/>
</dbReference>
<dbReference type="InterPro" id="IPR004843">
    <property type="entry name" value="Calcineurin-like_PHP"/>
</dbReference>
<keyword evidence="1" id="KW-1133">Transmembrane helix</keyword>
<keyword evidence="4" id="KW-1185">Reference proteome</keyword>
<dbReference type="STRING" id="470453.B0680_07955"/>
<gene>
    <name evidence="3" type="ORF">B0680_07955</name>
</gene>
<protein>
    <recommendedName>
        <fullName evidence="2">Calcineurin-like phosphoesterase domain-containing protein</fullName>
    </recommendedName>
</protein>
<evidence type="ECO:0000313" key="4">
    <source>
        <dbReference type="Proteomes" id="UP000189800"/>
    </source>
</evidence>
<dbReference type="InterPro" id="IPR051158">
    <property type="entry name" value="Metallophosphoesterase_sf"/>
</dbReference>
<evidence type="ECO:0000256" key="1">
    <source>
        <dbReference type="SAM" id="Phobius"/>
    </source>
</evidence>
<feature type="domain" description="Calcineurin-like phosphoesterase" evidence="2">
    <location>
        <begin position="138"/>
        <end position="310"/>
    </location>
</feature>
<reference evidence="3 4" key="1">
    <citation type="submission" date="2017-02" db="EMBL/GenBank/DDBJ databases">
        <title>Draft genome sequence of Moraxella pluranimalium CCUG 54913T type strain.</title>
        <authorList>
            <person name="Salva-Serra F."/>
            <person name="Engstrom-Jakobsson H."/>
            <person name="Thorell K."/>
            <person name="Jaen-Luchoro D."/>
            <person name="Gonzales-Siles L."/>
            <person name="Karlsson R."/>
            <person name="Yazdan S."/>
            <person name="Boulund F."/>
            <person name="Johnning A."/>
            <person name="Engstrand L."/>
            <person name="Kristiansson E."/>
            <person name="Moore E."/>
        </authorList>
    </citation>
    <scope>NUCLEOTIDE SEQUENCE [LARGE SCALE GENOMIC DNA]</scope>
    <source>
        <strain evidence="3 4">CCUG 54913</strain>
    </source>
</reference>
<proteinExistence type="predicted"/>
<dbReference type="EMBL" id="MUYU01000018">
    <property type="protein sequence ID" value="OOS23244.1"/>
    <property type="molecule type" value="Genomic_DNA"/>
</dbReference>
<dbReference type="GO" id="GO:0016787">
    <property type="term" value="F:hydrolase activity"/>
    <property type="evidence" value="ECO:0007669"/>
    <property type="project" value="InterPro"/>
</dbReference>
<organism evidence="3 4">
    <name type="scientific">Moraxella pluranimalium</name>
    <dbReference type="NCBI Taxonomy" id="470453"/>
    <lineage>
        <taxon>Bacteria</taxon>
        <taxon>Pseudomonadati</taxon>
        <taxon>Pseudomonadota</taxon>
        <taxon>Gammaproteobacteria</taxon>
        <taxon>Moraxellales</taxon>
        <taxon>Moraxellaceae</taxon>
        <taxon>Moraxella</taxon>
    </lineage>
</organism>
<dbReference type="PANTHER" id="PTHR31302:SF0">
    <property type="entry name" value="TRANSMEMBRANE PROTEIN WITH METALLOPHOSPHOESTERASE DOMAIN"/>
    <property type="match status" value="1"/>
</dbReference>
<dbReference type="SUPFAM" id="SSF56300">
    <property type="entry name" value="Metallo-dependent phosphatases"/>
    <property type="match status" value="1"/>
</dbReference>
<dbReference type="PANTHER" id="PTHR31302">
    <property type="entry name" value="TRANSMEMBRANE PROTEIN WITH METALLOPHOSPHOESTERASE DOMAIN-RELATED"/>
    <property type="match status" value="1"/>
</dbReference>
<name>A0A1T0CLQ2_9GAMM</name>
<feature type="transmembrane region" description="Helical" evidence="1">
    <location>
        <begin position="69"/>
        <end position="88"/>
    </location>
</feature>
<comment type="caution">
    <text evidence="3">The sequence shown here is derived from an EMBL/GenBank/DDBJ whole genome shotgun (WGS) entry which is preliminary data.</text>
</comment>
<sequence length="370" mass="40374">MRILFMAVIAILFQLCTYALASGVQWLVRPRASDTMLKAVMIALFVISNIILVLLITGSFRFGMSYLSMMWIAVMAMALTLVAGFVASKAGITLGHSLRAFGVASFVGLIGLGLYNVYTPTVRHLSIRIDKPMPAPVRLAMVSDLHLGELVGIDHLDKLAKILQDEQVDLLLIPGDVMDDDTVAYDALGMASHFKAVVDATGYGAVASLGNHDLYRRQAQTDIITAITDTGAVLLDDKTTQIDIQKDSQTTSLSVIGRFDDHYAKRLDTKELLEQVDSTKPVILLDHRPSQIDDNSQLPIDLQVSGHTHNGQIFPANFIVAMMNRIGYGYEQVGNMHTVVSSGYGLWGVPLRLGSQSEVWIIDMVGSAPK</sequence>
<dbReference type="Gene3D" id="3.60.21.10">
    <property type="match status" value="1"/>
</dbReference>
<accession>A0A1T0CLQ2</accession>
<dbReference type="InterPro" id="IPR029052">
    <property type="entry name" value="Metallo-depent_PP-like"/>
</dbReference>